<dbReference type="PANTHER" id="PTHR43768">
    <property type="entry name" value="TREHALOSE 6-PHOSPHATE PHOSPHATASE"/>
    <property type="match status" value="1"/>
</dbReference>
<protein>
    <recommendedName>
        <fullName evidence="4">Trehalose 6-phosphate phosphatase</fullName>
        <ecNumber evidence="4">3.1.3.12</ecNumber>
    </recommendedName>
</protein>
<comment type="catalytic activity">
    <reaction evidence="4">
        <text>alpha,alpha-trehalose 6-phosphate + H2O = alpha,alpha-trehalose + phosphate</text>
        <dbReference type="Rhea" id="RHEA:23420"/>
        <dbReference type="ChEBI" id="CHEBI:15377"/>
        <dbReference type="ChEBI" id="CHEBI:16551"/>
        <dbReference type="ChEBI" id="CHEBI:43474"/>
        <dbReference type="ChEBI" id="CHEBI:58429"/>
        <dbReference type="EC" id="3.1.3.12"/>
    </reaction>
</comment>
<reference evidence="5 6" key="1">
    <citation type="submission" date="2018-12" db="EMBL/GenBank/DDBJ databases">
        <title>The whole draft genome of Aquabacterium sp. SJQ9.</title>
        <authorList>
            <person name="Sun L."/>
            <person name="Gao X."/>
            <person name="Chen W."/>
            <person name="Huang K."/>
        </authorList>
    </citation>
    <scope>NUCLEOTIDE SEQUENCE [LARGE SCALE GENOMIC DNA]</scope>
    <source>
        <strain evidence="5 6">SJQ9</strain>
    </source>
</reference>
<dbReference type="UniPathway" id="UPA00299"/>
<dbReference type="InterPro" id="IPR003337">
    <property type="entry name" value="Trehalose_PPase"/>
</dbReference>
<dbReference type="Pfam" id="PF02358">
    <property type="entry name" value="Trehalose_PPase"/>
    <property type="match status" value="1"/>
</dbReference>
<dbReference type="PANTHER" id="PTHR43768:SF3">
    <property type="entry name" value="TREHALOSE 6-PHOSPHATE PHOSPHATASE"/>
    <property type="match status" value="1"/>
</dbReference>
<dbReference type="Gene3D" id="3.40.50.1000">
    <property type="entry name" value="HAD superfamily/HAD-like"/>
    <property type="match status" value="1"/>
</dbReference>
<keyword evidence="6" id="KW-1185">Reference proteome</keyword>
<dbReference type="InterPro" id="IPR023214">
    <property type="entry name" value="HAD_sf"/>
</dbReference>
<keyword evidence="4" id="KW-0479">Metal-binding</keyword>
<comment type="caution">
    <text evidence="5">The sequence shown here is derived from an EMBL/GenBank/DDBJ whole genome shotgun (WGS) entry which is preliminary data.</text>
</comment>
<comment type="cofactor">
    <cofactor evidence="4">
        <name>Mg(2+)</name>
        <dbReference type="ChEBI" id="CHEBI:18420"/>
    </cofactor>
</comment>
<sequence>MTSPLDPSNPPQSVGRSDDVKHLFSQQGLQALDTVMRLQPLLAFDFDGTLAPIVTLPDDARVSIGVAQRLEQLARRLPVAIVTGRSVADVAPRLGFEPHFIIGNHGAEDPDSPQLSQEVYGALTQQLNQLRERIAERQPLLTAAGVLVEDKLHSLTLHYRLARDRDQAMRAIDNALGELDPALRQFGGKCVVNIVAAHAPDKGDAVAALVHRTGAQAALFIGDDVNDESVFERAQPSWLTVRIGRDDPMSKARYFLDTHAEVATMLQQMVTSLP</sequence>
<evidence type="ECO:0000313" key="5">
    <source>
        <dbReference type="EMBL" id="RRS04268.1"/>
    </source>
</evidence>
<name>A0A3R8S8X0_9BURK</name>
<evidence type="ECO:0000313" key="6">
    <source>
        <dbReference type="Proteomes" id="UP000269265"/>
    </source>
</evidence>
<comment type="similarity">
    <text evidence="2 4">Belongs to the trehalose phosphatase family.</text>
</comment>
<keyword evidence="4" id="KW-0460">Magnesium</keyword>
<dbReference type="EC" id="3.1.3.12" evidence="4"/>
<comment type="pathway">
    <text evidence="1 4">Glycan biosynthesis; trehalose biosynthesis.</text>
</comment>
<organism evidence="5 6">
    <name type="scientific">Aquabacterium soli</name>
    <dbReference type="NCBI Taxonomy" id="2493092"/>
    <lineage>
        <taxon>Bacteria</taxon>
        <taxon>Pseudomonadati</taxon>
        <taxon>Pseudomonadota</taxon>
        <taxon>Betaproteobacteria</taxon>
        <taxon>Burkholderiales</taxon>
        <taxon>Aquabacterium</taxon>
    </lineage>
</organism>
<evidence type="ECO:0000256" key="2">
    <source>
        <dbReference type="ARBA" id="ARBA00008770"/>
    </source>
</evidence>
<dbReference type="InterPro" id="IPR036412">
    <property type="entry name" value="HAD-like_sf"/>
</dbReference>
<dbReference type="EMBL" id="RSED01000007">
    <property type="protein sequence ID" value="RRS04268.1"/>
    <property type="molecule type" value="Genomic_DNA"/>
</dbReference>
<dbReference type="Proteomes" id="UP000269265">
    <property type="component" value="Unassembled WGS sequence"/>
</dbReference>
<dbReference type="OrthoDB" id="9814913at2"/>
<proteinExistence type="inferred from homology"/>
<keyword evidence="3 4" id="KW-0378">Hydrolase</keyword>
<gene>
    <name evidence="5" type="primary">otsB</name>
    <name evidence="5" type="ORF">EIP75_10225</name>
</gene>
<evidence type="ECO:0000256" key="3">
    <source>
        <dbReference type="ARBA" id="ARBA00022801"/>
    </source>
</evidence>
<comment type="function">
    <text evidence="4">Removes the phosphate from trehalose 6-phosphate to produce free trehalose.</text>
</comment>
<dbReference type="SUPFAM" id="SSF56784">
    <property type="entry name" value="HAD-like"/>
    <property type="match status" value="1"/>
</dbReference>
<dbReference type="GO" id="GO:0005992">
    <property type="term" value="P:trehalose biosynthetic process"/>
    <property type="evidence" value="ECO:0007669"/>
    <property type="project" value="UniProtKB-UniPathway"/>
</dbReference>
<evidence type="ECO:0000256" key="4">
    <source>
        <dbReference type="RuleBase" id="RU361117"/>
    </source>
</evidence>
<dbReference type="NCBIfam" id="TIGR01484">
    <property type="entry name" value="HAD-SF-IIB"/>
    <property type="match status" value="1"/>
</dbReference>
<dbReference type="GO" id="GO:0046872">
    <property type="term" value="F:metal ion binding"/>
    <property type="evidence" value="ECO:0007669"/>
    <property type="project" value="UniProtKB-KW"/>
</dbReference>
<dbReference type="InterPro" id="IPR044651">
    <property type="entry name" value="OTSB-like"/>
</dbReference>
<dbReference type="GO" id="GO:0004805">
    <property type="term" value="F:trehalose-phosphatase activity"/>
    <property type="evidence" value="ECO:0007669"/>
    <property type="project" value="UniProtKB-EC"/>
</dbReference>
<dbReference type="InterPro" id="IPR006379">
    <property type="entry name" value="HAD-SF_hydro_IIB"/>
</dbReference>
<dbReference type="NCBIfam" id="TIGR00685">
    <property type="entry name" value="T6PP"/>
    <property type="match status" value="1"/>
</dbReference>
<dbReference type="Gene3D" id="3.30.70.1020">
    <property type="entry name" value="Trehalose-6-phosphate phosphatase related protein, domain 2"/>
    <property type="match status" value="1"/>
</dbReference>
<accession>A0A3R8S8X0</accession>
<evidence type="ECO:0000256" key="1">
    <source>
        <dbReference type="ARBA" id="ARBA00005199"/>
    </source>
</evidence>
<dbReference type="AlphaFoldDB" id="A0A3R8S8X0"/>